<gene>
    <name evidence="1" type="ORF">M1L60_26740</name>
</gene>
<protein>
    <submittedName>
        <fullName evidence="1">Uncharacterized protein</fullName>
    </submittedName>
</protein>
<reference evidence="1 2" key="1">
    <citation type="submission" date="2022-06" db="EMBL/GenBank/DDBJ databases">
        <title>New Species of the Genus Actinoplanes, ActinopZanes ferrugineus.</title>
        <authorList>
            <person name="Ding P."/>
        </authorList>
    </citation>
    <scope>NUCLEOTIDE SEQUENCE [LARGE SCALE GENOMIC DNA]</scope>
    <source>
        <strain evidence="1 2">TRM88003</strain>
    </source>
</reference>
<name>A0ABT1DTL7_9ACTN</name>
<dbReference type="RefSeq" id="WP_253240283.1">
    <property type="nucleotide sequence ID" value="NZ_JAMYJR010000030.1"/>
</dbReference>
<evidence type="ECO:0000313" key="1">
    <source>
        <dbReference type="EMBL" id="MCO8274203.1"/>
    </source>
</evidence>
<organism evidence="1 2">
    <name type="scientific">Paractinoplanes aksuensis</name>
    <dbReference type="NCBI Taxonomy" id="2939490"/>
    <lineage>
        <taxon>Bacteria</taxon>
        <taxon>Bacillati</taxon>
        <taxon>Actinomycetota</taxon>
        <taxon>Actinomycetes</taxon>
        <taxon>Micromonosporales</taxon>
        <taxon>Micromonosporaceae</taxon>
        <taxon>Paractinoplanes</taxon>
    </lineage>
</organism>
<proteinExistence type="predicted"/>
<dbReference type="EMBL" id="JAMYJR010000030">
    <property type="protein sequence ID" value="MCO8274203.1"/>
    <property type="molecule type" value="Genomic_DNA"/>
</dbReference>
<keyword evidence="2" id="KW-1185">Reference proteome</keyword>
<accession>A0ABT1DTL7</accession>
<evidence type="ECO:0000313" key="2">
    <source>
        <dbReference type="Proteomes" id="UP001523369"/>
    </source>
</evidence>
<dbReference type="Proteomes" id="UP001523369">
    <property type="component" value="Unassembled WGS sequence"/>
</dbReference>
<comment type="caution">
    <text evidence="1">The sequence shown here is derived from an EMBL/GenBank/DDBJ whole genome shotgun (WGS) entry which is preliminary data.</text>
</comment>
<sequence>MHELKEFRRTCCLVAARTGGRVVEFRVADGVTPNFHQAIIDYRERLVAVVMARDTGVVALAVPRGVTGAVREAGPLTFVDFPKLTGALVDNGRFVVLTTDELAGPFKAAEWPALSSYDVQSWKPETLGETLYNYWD</sequence>